<protein>
    <submittedName>
        <fullName evidence="2">Uncharacterized protein</fullName>
    </submittedName>
</protein>
<keyword evidence="3" id="KW-1185">Reference proteome</keyword>
<accession>A0AAE0JST4</accession>
<sequence>MQEPASRQPFLYHQPKQPLFPSFWDLGDSGGGGGWVHQPHTAQQRRSRGQLASRATEHNTNNISLVAFPAASTISRANSRKRESTFRGSDVALSGTSGPRLSTQSRAAFRLRLRRAAPVLSLMITRPPRAIDTSPTTCMAIFYPVKREPLLPCFDELKLSATLTIGMSRLRLLELW</sequence>
<organism evidence="2 3">
    <name type="scientific">Lasiosphaeria ovina</name>
    <dbReference type="NCBI Taxonomy" id="92902"/>
    <lineage>
        <taxon>Eukaryota</taxon>
        <taxon>Fungi</taxon>
        <taxon>Dikarya</taxon>
        <taxon>Ascomycota</taxon>
        <taxon>Pezizomycotina</taxon>
        <taxon>Sordariomycetes</taxon>
        <taxon>Sordariomycetidae</taxon>
        <taxon>Sordariales</taxon>
        <taxon>Lasiosphaeriaceae</taxon>
        <taxon>Lasiosphaeria</taxon>
    </lineage>
</organism>
<evidence type="ECO:0000313" key="3">
    <source>
        <dbReference type="Proteomes" id="UP001287356"/>
    </source>
</evidence>
<dbReference type="AlphaFoldDB" id="A0AAE0JST4"/>
<reference evidence="2" key="2">
    <citation type="submission" date="2023-06" db="EMBL/GenBank/DDBJ databases">
        <authorList>
            <consortium name="Lawrence Berkeley National Laboratory"/>
            <person name="Haridas S."/>
            <person name="Hensen N."/>
            <person name="Bonometti L."/>
            <person name="Westerberg I."/>
            <person name="Brannstrom I.O."/>
            <person name="Guillou S."/>
            <person name="Cros-Aarteil S."/>
            <person name="Calhoun S."/>
            <person name="Kuo A."/>
            <person name="Mondo S."/>
            <person name="Pangilinan J."/>
            <person name="Riley R."/>
            <person name="Labutti K."/>
            <person name="Andreopoulos B."/>
            <person name="Lipzen A."/>
            <person name="Chen C."/>
            <person name="Yanf M."/>
            <person name="Daum C."/>
            <person name="Ng V."/>
            <person name="Clum A."/>
            <person name="Steindorff A."/>
            <person name="Ohm R."/>
            <person name="Martin F."/>
            <person name="Silar P."/>
            <person name="Natvig D."/>
            <person name="Lalanne C."/>
            <person name="Gautier V."/>
            <person name="Ament-Velasquez S.L."/>
            <person name="Kruys A."/>
            <person name="Hutchinson M.I."/>
            <person name="Powell A.J."/>
            <person name="Barry K."/>
            <person name="Miller A.N."/>
            <person name="Grigoriev I.V."/>
            <person name="Debuchy R."/>
            <person name="Gladieux P."/>
            <person name="Thoren M.H."/>
            <person name="Johannesson H."/>
        </authorList>
    </citation>
    <scope>NUCLEOTIDE SEQUENCE</scope>
    <source>
        <strain evidence="2">CBS 958.72</strain>
    </source>
</reference>
<dbReference type="EMBL" id="JAULSN010000012">
    <property type="protein sequence ID" value="KAK3361083.1"/>
    <property type="molecule type" value="Genomic_DNA"/>
</dbReference>
<evidence type="ECO:0000313" key="2">
    <source>
        <dbReference type="EMBL" id="KAK3361083.1"/>
    </source>
</evidence>
<feature type="region of interest" description="Disordered" evidence="1">
    <location>
        <begin position="79"/>
        <end position="99"/>
    </location>
</feature>
<name>A0AAE0JST4_9PEZI</name>
<proteinExistence type="predicted"/>
<comment type="caution">
    <text evidence="2">The sequence shown here is derived from an EMBL/GenBank/DDBJ whole genome shotgun (WGS) entry which is preliminary data.</text>
</comment>
<evidence type="ECO:0000256" key="1">
    <source>
        <dbReference type="SAM" id="MobiDB-lite"/>
    </source>
</evidence>
<dbReference type="Proteomes" id="UP001287356">
    <property type="component" value="Unassembled WGS sequence"/>
</dbReference>
<feature type="region of interest" description="Disordered" evidence="1">
    <location>
        <begin position="31"/>
        <end position="58"/>
    </location>
</feature>
<reference evidence="2" key="1">
    <citation type="journal article" date="2023" name="Mol. Phylogenet. Evol.">
        <title>Genome-scale phylogeny and comparative genomics of the fungal order Sordariales.</title>
        <authorList>
            <person name="Hensen N."/>
            <person name="Bonometti L."/>
            <person name="Westerberg I."/>
            <person name="Brannstrom I.O."/>
            <person name="Guillou S."/>
            <person name="Cros-Aarteil S."/>
            <person name="Calhoun S."/>
            <person name="Haridas S."/>
            <person name="Kuo A."/>
            <person name="Mondo S."/>
            <person name="Pangilinan J."/>
            <person name="Riley R."/>
            <person name="LaButti K."/>
            <person name="Andreopoulos B."/>
            <person name="Lipzen A."/>
            <person name="Chen C."/>
            <person name="Yan M."/>
            <person name="Daum C."/>
            <person name="Ng V."/>
            <person name="Clum A."/>
            <person name="Steindorff A."/>
            <person name="Ohm R.A."/>
            <person name="Martin F."/>
            <person name="Silar P."/>
            <person name="Natvig D.O."/>
            <person name="Lalanne C."/>
            <person name="Gautier V."/>
            <person name="Ament-Velasquez S.L."/>
            <person name="Kruys A."/>
            <person name="Hutchinson M.I."/>
            <person name="Powell A.J."/>
            <person name="Barry K."/>
            <person name="Miller A.N."/>
            <person name="Grigoriev I.V."/>
            <person name="Debuchy R."/>
            <person name="Gladieux P."/>
            <person name="Hiltunen Thoren M."/>
            <person name="Johannesson H."/>
        </authorList>
    </citation>
    <scope>NUCLEOTIDE SEQUENCE</scope>
    <source>
        <strain evidence="2">CBS 958.72</strain>
    </source>
</reference>
<gene>
    <name evidence="2" type="ORF">B0T24DRAFT_114051</name>
</gene>